<protein>
    <submittedName>
        <fullName evidence="2">Uncharacterized protein</fullName>
    </submittedName>
</protein>
<reference evidence="2" key="1">
    <citation type="journal article" date="2019" name="Mol. Biol. Evol.">
        <title>Blast fungal genomes show frequent chromosomal changes, gene gains and losses, and effector gene turnover.</title>
        <authorList>
            <person name="Gomez Luciano L.B."/>
            <person name="Jason Tsai I."/>
            <person name="Chuma I."/>
            <person name="Tosa Y."/>
            <person name="Chen Y.H."/>
            <person name="Li J.Y."/>
            <person name="Li M.Y."/>
            <person name="Jade Lu M.Y."/>
            <person name="Nakayashiki H."/>
            <person name="Li W.H."/>
        </authorList>
    </citation>
    <scope>NUCLEOTIDE SEQUENCE</scope>
    <source>
        <strain evidence="2">NI907</strain>
    </source>
</reference>
<keyword evidence="1" id="KW-1185">Reference proteome</keyword>
<evidence type="ECO:0000313" key="2">
    <source>
        <dbReference type="RefSeq" id="XP_030987918.1"/>
    </source>
</evidence>
<evidence type="ECO:0000313" key="1">
    <source>
        <dbReference type="Proteomes" id="UP000515153"/>
    </source>
</evidence>
<dbReference type="Proteomes" id="UP000515153">
    <property type="component" value="Unplaced"/>
</dbReference>
<gene>
    <name evidence="2" type="ORF">PgNI_01546</name>
</gene>
<organism evidence="1 2">
    <name type="scientific">Pyricularia grisea</name>
    <name type="common">Crabgrass-specific blast fungus</name>
    <name type="synonym">Magnaporthe grisea</name>
    <dbReference type="NCBI Taxonomy" id="148305"/>
    <lineage>
        <taxon>Eukaryota</taxon>
        <taxon>Fungi</taxon>
        <taxon>Dikarya</taxon>
        <taxon>Ascomycota</taxon>
        <taxon>Pezizomycotina</taxon>
        <taxon>Sordariomycetes</taxon>
        <taxon>Sordariomycetidae</taxon>
        <taxon>Magnaporthales</taxon>
        <taxon>Pyriculariaceae</taxon>
        <taxon>Pyricularia</taxon>
    </lineage>
</organism>
<dbReference type="RefSeq" id="XP_030987918.1">
    <property type="nucleotide sequence ID" value="XM_031121617.1"/>
</dbReference>
<reference evidence="2" key="2">
    <citation type="submission" date="2019-10" db="EMBL/GenBank/DDBJ databases">
        <authorList>
            <consortium name="NCBI Genome Project"/>
        </authorList>
    </citation>
    <scope>NUCLEOTIDE SEQUENCE</scope>
    <source>
        <strain evidence="2">NI907</strain>
    </source>
</reference>
<name>A0A6P8BKT5_PYRGI</name>
<sequence length="65" mass="7390">MLMTPELFCSGRMLALEGGAMTRYLNWIHLKRCLVSFRHLDGFHSSASCRYRSSCSFIIQVSVSS</sequence>
<reference evidence="2" key="3">
    <citation type="submission" date="2025-08" db="UniProtKB">
        <authorList>
            <consortium name="RefSeq"/>
        </authorList>
    </citation>
    <scope>IDENTIFICATION</scope>
    <source>
        <strain evidence="2">NI907</strain>
    </source>
</reference>
<dbReference type="AlphaFoldDB" id="A0A6P8BKT5"/>
<accession>A0A6P8BKT5</accession>
<proteinExistence type="predicted"/>
<dbReference type="KEGG" id="pgri:PgNI_01546"/>
<dbReference type="GeneID" id="41956531"/>
<feature type="non-terminal residue" evidence="2">
    <location>
        <position position="65"/>
    </location>
</feature>